<dbReference type="AlphaFoldDB" id="A0A0F9Z0N1"/>
<dbReference type="PROSITE" id="PS50072">
    <property type="entry name" value="CSA_PPIASE_2"/>
    <property type="match status" value="1"/>
</dbReference>
<evidence type="ECO:0000256" key="1">
    <source>
        <dbReference type="ARBA" id="ARBA00013194"/>
    </source>
</evidence>
<organism evidence="6">
    <name type="scientific">marine sediment metagenome</name>
    <dbReference type="NCBI Taxonomy" id="412755"/>
    <lineage>
        <taxon>unclassified sequences</taxon>
        <taxon>metagenomes</taxon>
        <taxon>ecological metagenomes</taxon>
    </lineage>
</organism>
<dbReference type="InterPro" id="IPR002130">
    <property type="entry name" value="Cyclophilin-type_PPIase_dom"/>
</dbReference>
<feature type="domain" description="PPIase cyclophilin-type" evidence="5">
    <location>
        <begin position="72"/>
        <end position="233"/>
    </location>
</feature>
<dbReference type="PROSITE" id="PS51257">
    <property type="entry name" value="PROKAR_LIPOPROTEIN"/>
    <property type="match status" value="1"/>
</dbReference>
<keyword evidence="3" id="KW-0413">Isomerase</keyword>
<dbReference type="Pfam" id="PF00160">
    <property type="entry name" value="Pro_isomerase"/>
    <property type="match status" value="1"/>
</dbReference>
<dbReference type="InterPro" id="IPR029000">
    <property type="entry name" value="Cyclophilin-like_dom_sf"/>
</dbReference>
<dbReference type="InterPro" id="IPR044665">
    <property type="entry name" value="E_coli_cyclophilin_A-like"/>
</dbReference>
<reference evidence="6" key="1">
    <citation type="journal article" date="2015" name="Nature">
        <title>Complex archaea that bridge the gap between prokaryotes and eukaryotes.</title>
        <authorList>
            <person name="Spang A."/>
            <person name="Saw J.H."/>
            <person name="Jorgensen S.L."/>
            <person name="Zaremba-Niedzwiedzka K."/>
            <person name="Martijn J."/>
            <person name="Lind A.E."/>
            <person name="van Eijk R."/>
            <person name="Schleper C."/>
            <person name="Guy L."/>
            <person name="Ettema T.J."/>
        </authorList>
    </citation>
    <scope>NUCLEOTIDE SEQUENCE</scope>
</reference>
<dbReference type="GO" id="GO:0006457">
    <property type="term" value="P:protein folding"/>
    <property type="evidence" value="ECO:0007669"/>
    <property type="project" value="InterPro"/>
</dbReference>
<name>A0A0F9Z0N1_9ZZZZ</name>
<dbReference type="EC" id="5.2.1.8" evidence="1"/>
<feature type="compositionally biased region" description="Low complexity" evidence="4">
    <location>
        <begin position="40"/>
        <end position="50"/>
    </location>
</feature>
<dbReference type="GO" id="GO:0003755">
    <property type="term" value="F:peptidyl-prolyl cis-trans isomerase activity"/>
    <property type="evidence" value="ECO:0007669"/>
    <property type="project" value="UniProtKB-KW"/>
</dbReference>
<dbReference type="PROSITE" id="PS00170">
    <property type="entry name" value="CSA_PPIASE_1"/>
    <property type="match status" value="1"/>
</dbReference>
<dbReference type="EMBL" id="LAZR01000004">
    <property type="protein sequence ID" value="KKO10654.1"/>
    <property type="molecule type" value="Genomic_DNA"/>
</dbReference>
<keyword evidence="2" id="KW-0697">Rotamase</keyword>
<dbReference type="InterPro" id="IPR020892">
    <property type="entry name" value="Cyclophilin-type_PPIase_CS"/>
</dbReference>
<gene>
    <name evidence="6" type="ORF">LCGC14_0021370</name>
</gene>
<dbReference type="Gene3D" id="2.40.100.10">
    <property type="entry name" value="Cyclophilin-like"/>
    <property type="match status" value="1"/>
</dbReference>
<evidence type="ECO:0000256" key="2">
    <source>
        <dbReference type="ARBA" id="ARBA00023110"/>
    </source>
</evidence>
<comment type="caution">
    <text evidence="6">The sequence shown here is derived from an EMBL/GenBank/DDBJ whole genome shotgun (WGS) entry which is preliminary data.</text>
</comment>
<evidence type="ECO:0000313" key="6">
    <source>
        <dbReference type="EMBL" id="KKO10654.1"/>
    </source>
</evidence>
<evidence type="ECO:0000256" key="3">
    <source>
        <dbReference type="ARBA" id="ARBA00023235"/>
    </source>
</evidence>
<protein>
    <recommendedName>
        <fullName evidence="1">peptidylprolyl isomerase</fullName>
        <ecNumber evidence="1">5.2.1.8</ecNumber>
    </recommendedName>
</protein>
<proteinExistence type="predicted"/>
<dbReference type="PRINTS" id="PR00153">
    <property type="entry name" value="CSAPPISMRASE"/>
</dbReference>
<dbReference type="PANTHER" id="PTHR43246">
    <property type="entry name" value="PEPTIDYL-PROLYL CIS-TRANS ISOMERASE CYP38, CHLOROPLASTIC"/>
    <property type="match status" value="1"/>
</dbReference>
<sequence>MISKNYKHVLMALLLGGTLALGACSGDTEAPAELESMAEQAAETASNAAETVSDAVSDTVESVSDELDGNPVVVMETSAGTIEIELWADRAPISVENFLRYVDNNLYDNLTFHRVIPGFMIQGGGYDSDFVEISGYPPITNEADPSLENTRGTLAMARTNVVDSATSQFFINLVDNDFLNQTGTTPQQFGYAVFGEVISGMDVVDEIATVETANRNQHQNVPVEPVIIESVTRR</sequence>
<evidence type="ECO:0000259" key="5">
    <source>
        <dbReference type="PROSITE" id="PS50072"/>
    </source>
</evidence>
<accession>A0A0F9Z0N1</accession>
<feature type="region of interest" description="Disordered" evidence="4">
    <location>
        <begin position="40"/>
        <end position="59"/>
    </location>
</feature>
<dbReference type="SUPFAM" id="SSF50891">
    <property type="entry name" value="Cyclophilin-like"/>
    <property type="match status" value="1"/>
</dbReference>
<evidence type="ECO:0000256" key="4">
    <source>
        <dbReference type="SAM" id="MobiDB-lite"/>
    </source>
</evidence>
<dbReference type="CDD" id="cd01920">
    <property type="entry name" value="cyclophilin_EcCYP_like"/>
    <property type="match status" value="1"/>
</dbReference>